<dbReference type="InterPro" id="IPR006304">
    <property type="entry name" value="T3SS_SpaR/YscT"/>
</dbReference>
<dbReference type="PANTHER" id="PTHR30065">
    <property type="entry name" value="FLAGELLAR BIOSYNTHETIC PROTEIN FLIR"/>
    <property type="match status" value="1"/>
</dbReference>
<keyword evidence="3 7" id="KW-1003">Cell membrane</keyword>
<feature type="transmembrane region" description="Helical" evidence="7">
    <location>
        <begin position="162"/>
        <end position="184"/>
    </location>
</feature>
<evidence type="ECO:0000256" key="3">
    <source>
        <dbReference type="ARBA" id="ARBA00022475"/>
    </source>
</evidence>
<evidence type="ECO:0000256" key="1">
    <source>
        <dbReference type="ARBA" id="ARBA00004651"/>
    </source>
</evidence>
<dbReference type="EMBL" id="JAVDPW010000011">
    <property type="protein sequence ID" value="MDR6293263.1"/>
    <property type="molecule type" value="Genomic_DNA"/>
</dbReference>
<proteinExistence type="inferred from homology"/>
<evidence type="ECO:0000313" key="8">
    <source>
        <dbReference type="EMBL" id="MDR6293263.1"/>
    </source>
</evidence>
<evidence type="ECO:0000256" key="4">
    <source>
        <dbReference type="ARBA" id="ARBA00022692"/>
    </source>
</evidence>
<evidence type="ECO:0000256" key="6">
    <source>
        <dbReference type="ARBA" id="ARBA00023136"/>
    </source>
</evidence>
<dbReference type="Pfam" id="PF01311">
    <property type="entry name" value="Bac_export_1"/>
    <property type="match status" value="1"/>
</dbReference>
<evidence type="ECO:0000313" key="9">
    <source>
        <dbReference type="Proteomes" id="UP001262410"/>
    </source>
</evidence>
<evidence type="ECO:0000256" key="5">
    <source>
        <dbReference type="ARBA" id="ARBA00022989"/>
    </source>
</evidence>
<feature type="transmembrane region" description="Helical" evidence="7">
    <location>
        <begin position="191"/>
        <end position="213"/>
    </location>
</feature>
<dbReference type="NCBIfam" id="TIGR01401">
    <property type="entry name" value="fliR_like_III"/>
    <property type="match status" value="1"/>
</dbReference>
<feature type="transmembrane region" description="Helical" evidence="7">
    <location>
        <begin position="129"/>
        <end position="150"/>
    </location>
</feature>
<comment type="similarity">
    <text evidence="2 7">Belongs to the FliR/MopE/SpaR family.</text>
</comment>
<feature type="transmembrane region" description="Helical" evidence="7">
    <location>
        <begin position="85"/>
        <end position="109"/>
    </location>
</feature>
<evidence type="ECO:0000256" key="7">
    <source>
        <dbReference type="RuleBase" id="RU362072"/>
    </source>
</evidence>
<keyword evidence="9" id="KW-1185">Reference proteome</keyword>
<sequence>MNLDSLNGLVDLFGPYLNGLAVSVARAIAMATVLPIFSRLGLTGLLRNAVMIAIALPMLPQATAELAALTPLGPAQTLVLVAKEAIIGVLLGLLFGVPFWAVEAAGEIVDMQRGVNGAYLLDPNASGQASPIGTLFVMVLLALFFAGNGMGLLAEALYRSYALWPVTALLPPFTGETPALLLGLLDRVVRLALLLAAPLVIVMLLGDITLAVIGRMAPQLNVFDLSLSVKTAALLLVLPVYAVFLVPYFAESLGSIHGVLDLARTVLP</sequence>
<dbReference type="Proteomes" id="UP001262410">
    <property type="component" value="Unassembled WGS sequence"/>
</dbReference>
<feature type="transmembrane region" description="Helical" evidence="7">
    <location>
        <begin position="233"/>
        <end position="250"/>
    </location>
</feature>
<accession>A0ABU1JXC5</accession>
<keyword evidence="5 7" id="KW-1133">Transmembrane helix</keyword>
<name>A0ABU1JXC5_9PROT</name>
<protein>
    <submittedName>
        <fullName evidence="8">Type III secretion protein T</fullName>
    </submittedName>
</protein>
<dbReference type="PRINTS" id="PR00953">
    <property type="entry name" value="TYPE3IMRPROT"/>
</dbReference>
<comment type="caution">
    <text evidence="8">The sequence shown here is derived from an EMBL/GenBank/DDBJ whole genome shotgun (WGS) entry which is preliminary data.</text>
</comment>
<gene>
    <name evidence="8" type="ORF">E9232_005813</name>
</gene>
<comment type="subcellular location">
    <subcellularLocation>
        <location evidence="1 7">Cell membrane</location>
        <topology evidence="1 7">Multi-pass membrane protein</topology>
    </subcellularLocation>
</comment>
<dbReference type="PANTHER" id="PTHR30065:SF1">
    <property type="entry name" value="SURFACE PRESENTATION OF ANTIGENS PROTEIN SPAR"/>
    <property type="match status" value="1"/>
</dbReference>
<organism evidence="8 9">
    <name type="scientific">Inquilinus ginsengisoli</name>
    <dbReference type="NCBI Taxonomy" id="363840"/>
    <lineage>
        <taxon>Bacteria</taxon>
        <taxon>Pseudomonadati</taxon>
        <taxon>Pseudomonadota</taxon>
        <taxon>Alphaproteobacteria</taxon>
        <taxon>Rhodospirillales</taxon>
        <taxon>Rhodospirillaceae</taxon>
        <taxon>Inquilinus</taxon>
    </lineage>
</organism>
<dbReference type="RefSeq" id="WP_309800082.1">
    <property type="nucleotide sequence ID" value="NZ_JAVDPW010000011.1"/>
</dbReference>
<reference evidence="8 9" key="1">
    <citation type="submission" date="2023-07" db="EMBL/GenBank/DDBJ databases">
        <title>Sorghum-associated microbial communities from plants grown in Nebraska, USA.</title>
        <authorList>
            <person name="Schachtman D."/>
        </authorList>
    </citation>
    <scope>NUCLEOTIDE SEQUENCE [LARGE SCALE GENOMIC DNA]</scope>
    <source>
        <strain evidence="8 9">584</strain>
    </source>
</reference>
<feature type="transmembrane region" description="Helical" evidence="7">
    <location>
        <begin position="16"/>
        <end position="37"/>
    </location>
</feature>
<evidence type="ECO:0000256" key="2">
    <source>
        <dbReference type="ARBA" id="ARBA00009772"/>
    </source>
</evidence>
<keyword evidence="4 7" id="KW-0812">Transmembrane</keyword>
<dbReference type="InterPro" id="IPR002010">
    <property type="entry name" value="T3SS_IM_R"/>
</dbReference>
<keyword evidence="6 7" id="KW-0472">Membrane</keyword>